<dbReference type="InterPro" id="IPR002464">
    <property type="entry name" value="DNA/RNA_helicase_DEAH_CS"/>
</dbReference>
<evidence type="ECO:0000256" key="7">
    <source>
        <dbReference type="ARBA" id="ARBA00060772"/>
    </source>
</evidence>
<dbReference type="Pfam" id="PF21010">
    <property type="entry name" value="HA2_C"/>
    <property type="match status" value="1"/>
</dbReference>
<dbReference type="EMBL" id="JABFTP020000062">
    <property type="protein sequence ID" value="KAL3274033.1"/>
    <property type="molecule type" value="Genomic_DNA"/>
</dbReference>
<dbReference type="Gene3D" id="3.40.50.300">
    <property type="entry name" value="P-loop containing nucleotide triphosphate hydrolases"/>
    <property type="match status" value="2"/>
</dbReference>
<dbReference type="Pfam" id="PF07717">
    <property type="entry name" value="OB_NTP_bind"/>
    <property type="match status" value="1"/>
</dbReference>
<dbReference type="InterPro" id="IPR048333">
    <property type="entry name" value="HA2_WH"/>
</dbReference>
<evidence type="ECO:0000313" key="11">
    <source>
        <dbReference type="EMBL" id="KAL3274033.1"/>
    </source>
</evidence>
<dbReference type="InterPro" id="IPR007502">
    <property type="entry name" value="Helicase-assoc_dom"/>
</dbReference>
<feature type="region of interest" description="Disordered" evidence="8">
    <location>
        <begin position="1"/>
        <end position="21"/>
    </location>
</feature>
<keyword evidence="5" id="KW-0067">ATP-binding</keyword>
<comment type="similarity">
    <text evidence="7">Belongs to the DExH box helicase family.</text>
</comment>
<dbReference type="PANTHER" id="PTHR18934">
    <property type="entry name" value="ATP-DEPENDENT RNA HELICASE"/>
    <property type="match status" value="1"/>
</dbReference>
<keyword evidence="2" id="KW-0547">Nucleotide-binding</keyword>
<dbReference type="Proteomes" id="UP001516400">
    <property type="component" value="Unassembled WGS sequence"/>
</dbReference>
<keyword evidence="4" id="KW-0347">Helicase</keyword>
<evidence type="ECO:0000313" key="12">
    <source>
        <dbReference type="Proteomes" id="UP001516400"/>
    </source>
</evidence>
<organism evidence="11 12">
    <name type="scientific">Cryptolaemus montrouzieri</name>
    <dbReference type="NCBI Taxonomy" id="559131"/>
    <lineage>
        <taxon>Eukaryota</taxon>
        <taxon>Metazoa</taxon>
        <taxon>Ecdysozoa</taxon>
        <taxon>Arthropoda</taxon>
        <taxon>Hexapoda</taxon>
        <taxon>Insecta</taxon>
        <taxon>Pterygota</taxon>
        <taxon>Neoptera</taxon>
        <taxon>Endopterygota</taxon>
        <taxon>Coleoptera</taxon>
        <taxon>Polyphaga</taxon>
        <taxon>Cucujiformia</taxon>
        <taxon>Coccinelloidea</taxon>
        <taxon>Coccinellidae</taxon>
        <taxon>Scymninae</taxon>
        <taxon>Scymnini</taxon>
        <taxon>Cryptolaemus</taxon>
    </lineage>
</organism>
<proteinExistence type="inferred from homology"/>
<dbReference type="GO" id="GO:0016787">
    <property type="term" value="F:hydrolase activity"/>
    <property type="evidence" value="ECO:0007669"/>
    <property type="project" value="UniProtKB-KW"/>
</dbReference>
<accession>A0ABD2N5N4</accession>
<feature type="domain" description="Helicase C-terminal" evidence="10">
    <location>
        <begin position="411"/>
        <end position="579"/>
    </location>
</feature>
<dbReference type="Pfam" id="PF00271">
    <property type="entry name" value="Helicase_C"/>
    <property type="match status" value="1"/>
</dbReference>
<dbReference type="EC" id="3.6.4.13" evidence="1"/>
<evidence type="ECO:0000256" key="8">
    <source>
        <dbReference type="SAM" id="MobiDB-lite"/>
    </source>
</evidence>
<dbReference type="PROSITE" id="PS51192">
    <property type="entry name" value="HELICASE_ATP_BIND_1"/>
    <property type="match status" value="1"/>
</dbReference>
<evidence type="ECO:0000256" key="5">
    <source>
        <dbReference type="ARBA" id="ARBA00022840"/>
    </source>
</evidence>
<dbReference type="PROSITE" id="PS00690">
    <property type="entry name" value="DEAH_ATP_HELICASE"/>
    <property type="match status" value="1"/>
</dbReference>
<dbReference type="Pfam" id="PF00270">
    <property type="entry name" value="DEAD"/>
    <property type="match status" value="1"/>
</dbReference>
<dbReference type="InterPro" id="IPR011545">
    <property type="entry name" value="DEAD/DEAH_box_helicase_dom"/>
</dbReference>
<dbReference type="Pfam" id="PF04408">
    <property type="entry name" value="WHD_HA2"/>
    <property type="match status" value="1"/>
</dbReference>
<dbReference type="InterPro" id="IPR014001">
    <property type="entry name" value="Helicase_ATP-bd"/>
</dbReference>
<reference evidence="11 12" key="1">
    <citation type="journal article" date="2021" name="BMC Biol.">
        <title>Horizontally acquired antibacterial genes associated with adaptive radiation of ladybird beetles.</title>
        <authorList>
            <person name="Li H.S."/>
            <person name="Tang X.F."/>
            <person name="Huang Y.H."/>
            <person name="Xu Z.Y."/>
            <person name="Chen M.L."/>
            <person name="Du X.Y."/>
            <person name="Qiu B.Y."/>
            <person name="Chen P.T."/>
            <person name="Zhang W."/>
            <person name="Slipinski A."/>
            <person name="Escalona H.E."/>
            <person name="Waterhouse R.M."/>
            <person name="Zwick A."/>
            <person name="Pang H."/>
        </authorList>
    </citation>
    <scope>NUCLEOTIDE SEQUENCE [LARGE SCALE GENOMIC DNA]</scope>
    <source>
        <strain evidence="11">SYSU2018</strain>
    </source>
</reference>
<dbReference type="SMART" id="SM00847">
    <property type="entry name" value="HA2"/>
    <property type="match status" value="1"/>
</dbReference>
<evidence type="ECO:0000259" key="10">
    <source>
        <dbReference type="PROSITE" id="PS51194"/>
    </source>
</evidence>
<comment type="caution">
    <text evidence="11">The sequence shown here is derived from an EMBL/GenBank/DDBJ whole genome shotgun (WGS) entry which is preliminary data.</text>
</comment>
<dbReference type="PROSITE" id="PS51194">
    <property type="entry name" value="HELICASE_CTER"/>
    <property type="match status" value="1"/>
</dbReference>
<dbReference type="GO" id="GO:0005524">
    <property type="term" value="F:ATP binding"/>
    <property type="evidence" value="ECO:0007669"/>
    <property type="project" value="UniProtKB-KW"/>
</dbReference>
<dbReference type="Gene3D" id="1.20.120.1080">
    <property type="match status" value="1"/>
</dbReference>
<keyword evidence="3" id="KW-0378">Hydrolase</keyword>
<evidence type="ECO:0000256" key="3">
    <source>
        <dbReference type="ARBA" id="ARBA00022801"/>
    </source>
</evidence>
<keyword evidence="12" id="KW-1185">Reference proteome</keyword>
<name>A0ABD2N5N4_9CUCU</name>
<dbReference type="PANTHER" id="PTHR18934:SF237">
    <property type="entry name" value="ATP-DEPENDENT DNA_RNA HELICASE DHX36"/>
    <property type="match status" value="1"/>
</dbReference>
<keyword evidence="6" id="KW-0694">RNA-binding</keyword>
<dbReference type="CDD" id="cd17917">
    <property type="entry name" value="DEXHc_RHA-like"/>
    <property type="match status" value="1"/>
</dbReference>
<evidence type="ECO:0000259" key="9">
    <source>
        <dbReference type="PROSITE" id="PS51192"/>
    </source>
</evidence>
<dbReference type="InterPro" id="IPR011709">
    <property type="entry name" value="DEAD-box_helicase_OB_fold"/>
</dbReference>
<evidence type="ECO:0000256" key="6">
    <source>
        <dbReference type="ARBA" id="ARBA00022884"/>
    </source>
</evidence>
<evidence type="ECO:0000256" key="2">
    <source>
        <dbReference type="ARBA" id="ARBA00022741"/>
    </source>
</evidence>
<dbReference type="FunFam" id="3.40.50.300:FF:000526">
    <property type="entry name" value="DExH-box ATP-dependent RNA helicase DExH3"/>
    <property type="match status" value="1"/>
</dbReference>
<dbReference type="SUPFAM" id="SSF52540">
    <property type="entry name" value="P-loop containing nucleoside triphosphate hydrolases"/>
    <property type="match status" value="1"/>
</dbReference>
<dbReference type="SMART" id="SM00490">
    <property type="entry name" value="HELICc"/>
    <property type="match status" value="1"/>
</dbReference>
<dbReference type="AlphaFoldDB" id="A0ABD2N5N4"/>
<dbReference type="SMART" id="SM00487">
    <property type="entry name" value="DEXDc"/>
    <property type="match status" value="1"/>
</dbReference>
<dbReference type="InterPro" id="IPR027417">
    <property type="entry name" value="P-loop_NTPase"/>
</dbReference>
<dbReference type="GO" id="GO:0003723">
    <property type="term" value="F:RNA binding"/>
    <property type="evidence" value="ECO:0007669"/>
    <property type="project" value="UniProtKB-KW"/>
</dbReference>
<dbReference type="CDD" id="cd18791">
    <property type="entry name" value="SF2_C_RHA"/>
    <property type="match status" value="1"/>
</dbReference>
<feature type="domain" description="Helicase ATP-binding" evidence="9">
    <location>
        <begin position="165"/>
        <end position="333"/>
    </location>
</feature>
<dbReference type="InterPro" id="IPR001650">
    <property type="entry name" value="Helicase_C-like"/>
</dbReference>
<evidence type="ECO:0000256" key="1">
    <source>
        <dbReference type="ARBA" id="ARBA00012552"/>
    </source>
</evidence>
<gene>
    <name evidence="11" type="ORF">HHI36_015452</name>
</gene>
<sequence>MYGRRHRHGGQGQFQSHSNTRTEFKNIRIFEGPSISKTDAKDSSFRIEMHPLTVSSSIKKLPIGEIKISPEKITEIEKLLQNLKPIPNVPYEEMKNSQFKHNFLEKRLGDMNQKMDFFKEEMVRQTSIDHELFIENNSKMEDEEYMRMYEKRKKLPSFQKRNRIIQLIEKNQVVLLSGDTGCGKTTQVPQFILDEYINGYKGSVCKIICTQPRRISAISVAERVAAERAEPLGISCGYQIRMEKVIPRKFGSILFVTNGIIIRHMESDPTLNNISHLILDEIHERDIHSDFLLALVKQLITKRKDLKVILMSATLNEKRFQNFFDFCPHVVIDGLAHPVEEYFLEDVVQRLNYSYPSSRQQESNQQNSSKFLEKVVPYVDQLERDGSYPSLVCREIRKPWSEEMNLDLIFKLTIDICNEEDEGAILIFVTGYDDINKLYNRFCETFTEDECVLVTLHSQIPTEEQRLVFDDPPPGVRKIIISTNIAETSITIDDVVYVIDSGWAKIKTYDARQKTENLESRFISRANSVQRKGRAGRLRPGKCFRLYTKARFLNMYEYQKPEILRTRLESIILQVKLLQLGLVRRFFEKLLDQPYSYIVDSSLNLLCNLGALDDEEALTPLGYYLAKLPINPQLGKMLLFGVFFSCLDPILNIAVGLDQKSPFTLNMKDRGQSQLKVREFSEGIQSDHLLLHKAQALYQKIEKSSRADFCKQFNLNQEVMLTLKNMKKEFMENLLSLQLVTNNKSTSKELNLHSTNIELIKSIVCAGLYPNIIVAFPLTPRTLFQTMDGHKVLLHKKSILFGNTFFSCPLLAYYIKMKTKNDMVHDATVCSPFSIIFFGHKLRIESGLHTNFIVADDIRFTCERNVSTVIESLRDRLEAYLLYRMMNPGSLDLIMDPGELHF</sequence>
<dbReference type="GO" id="GO:0003724">
    <property type="term" value="F:RNA helicase activity"/>
    <property type="evidence" value="ECO:0007669"/>
    <property type="project" value="UniProtKB-EC"/>
</dbReference>
<evidence type="ECO:0000256" key="4">
    <source>
        <dbReference type="ARBA" id="ARBA00022806"/>
    </source>
</evidence>
<protein>
    <recommendedName>
        <fullName evidence="1">RNA helicase</fullName>
        <ecNumber evidence="1">3.6.4.13</ecNumber>
    </recommendedName>
</protein>